<evidence type="ECO:0000313" key="2">
    <source>
        <dbReference type="Proteomes" id="UP000325811"/>
    </source>
</evidence>
<dbReference type="EMBL" id="LR699553">
    <property type="protein sequence ID" value="VVD29832.1"/>
    <property type="molecule type" value="Genomic_DNA"/>
</dbReference>
<accession>A0A5Q4Z2F1</accession>
<sequence>MTRRTRLGTTREEISDCFDWRKAQEQATDKFYSNIPFHCWPVPLKQQTTYDPHQALVQNGDRGR</sequence>
<dbReference type="Proteomes" id="UP000325811">
    <property type="component" value="Chromosome I"/>
</dbReference>
<protein>
    <submittedName>
        <fullName evidence="1">Uncharacterized protein</fullName>
    </submittedName>
</protein>
<evidence type="ECO:0000313" key="1">
    <source>
        <dbReference type="EMBL" id="VVD29832.1"/>
    </source>
</evidence>
<keyword evidence="2" id="KW-1185">Reference proteome</keyword>
<gene>
    <name evidence="1" type="ORF">PDMSB3_3376</name>
</gene>
<dbReference type="KEGG" id="pdio:PDMSB3_3376"/>
<reference evidence="1 2" key="1">
    <citation type="submission" date="2019-08" db="EMBL/GenBank/DDBJ databases">
        <authorList>
            <person name="Herpell B J."/>
        </authorList>
    </citation>
    <scope>NUCLEOTIDE SEQUENCE [LARGE SCALE GENOMIC DNA]</scope>
    <source>
        <strain evidence="2">Msb3</strain>
    </source>
</reference>
<name>A0A5Q4Z2F1_9BURK</name>
<dbReference type="AlphaFoldDB" id="A0A5Q4Z2F1"/>
<proteinExistence type="predicted"/>
<organism evidence="1 2">
    <name type="scientific">Paraburkholderia dioscoreae</name>
    <dbReference type="NCBI Taxonomy" id="2604047"/>
    <lineage>
        <taxon>Bacteria</taxon>
        <taxon>Pseudomonadati</taxon>
        <taxon>Pseudomonadota</taxon>
        <taxon>Betaproteobacteria</taxon>
        <taxon>Burkholderiales</taxon>
        <taxon>Burkholderiaceae</taxon>
        <taxon>Paraburkholderia</taxon>
    </lineage>
</organism>